<dbReference type="EMBL" id="UOFF01000312">
    <property type="protein sequence ID" value="VAW56976.1"/>
    <property type="molecule type" value="Genomic_DNA"/>
</dbReference>
<accession>A0A3B0XKU8</accession>
<organism evidence="2">
    <name type="scientific">hydrothermal vent metagenome</name>
    <dbReference type="NCBI Taxonomy" id="652676"/>
    <lineage>
        <taxon>unclassified sequences</taxon>
        <taxon>metagenomes</taxon>
        <taxon>ecological metagenomes</taxon>
    </lineage>
</organism>
<dbReference type="InterPro" id="IPR052164">
    <property type="entry name" value="Anthracycline_SecMetBiosynth"/>
</dbReference>
<dbReference type="SUPFAM" id="SSF54593">
    <property type="entry name" value="Glyoxalase/Bleomycin resistance protein/Dihydroxybiphenyl dioxygenase"/>
    <property type="match status" value="1"/>
</dbReference>
<sequence length="124" mass="13789">MRFKNSINWFEIPVNNLTRAIEFYESVFDITLTREKMDNVELAIFPSDKDGITGALIKADFLQPSEQGSLVYLNAEGVMDEVMARAEAQSSSVFFPKTCIGECGYVAHIGDSEGNKIALHSMSE</sequence>
<dbReference type="PANTHER" id="PTHR33993:SF2">
    <property type="entry name" value="VOC DOMAIN-CONTAINING PROTEIN"/>
    <property type="match status" value="1"/>
</dbReference>
<dbReference type="PROSITE" id="PS51819">
    <property type="entry name" value="VOC"/>
    <property type="match status" value="1"/>
</dbReference>
<dbReference type="PANTHER" id="PTHR33993">
    <property type="entry name" value="GLYOXALASE-RELATED"/>
    <property type="match status" value="1"/>
</dbReference>
<evidence type="ECO:0000313" key="2">
    <source>
        <dbReference type="EMBL" id="VAW56976.1"/>
    </source>
</evidence>
<dbReference type="InterPro" id="IPR037523">
    <property type="entry name" value="VOC_core"/>
</dbReference>
<dbReference type="CDD" id="cd07247">
    <property type="entry name" value="SgaA_N_like"/>
    <property type="match status" value="1"/>
</dbReference>
<reference evidence="2" key="1">
    <citation type="submission" date="2018-06" db="EMBL/GenBank/DDBJ databases">
        <authorList>
            <person name="Zhirakovskaya E."/>
        </authorList>
    </citation>
    <scope>NUCLEOTIDE SEQUENCE</scope>
</reference>
<proteinExistence type="predicted"/>
<dbReference type="InterPro" id="IPR004360">
    <property type="entry name" value="Glyas_Fos-R_dOase_dom"/>
</dbReference>
<dbReference type="Gene3D" id="3.10.180.10">
    <property type="entry name" value="2,3-Dihydroxybiphenyl 1,2-Dioxygenase, domain 1"/>
    <property type="match status" value="1"/>
</dbReference>
<dbReference type="Pfam" id="PF00903">
    <property type="entry name" value="Glyoxalase"/>
    <property type="match status" value="1"/>
</dbReference>
<feature type="domain" description="VOC" evidence="1">
    <location>
        <begin position="6"/>
        <end position="122"/>
    </location>
</feature>
<protein>
    <recommendedName>
        <fullName evidence="1">VOC domain-containing protein</fullName>
    </recommendedName>
</protein>
<name>A0A3B0XKU8_9ZZZZ</name>
<gene>
    <name evidence="2" type="ORF">MNBD_GAMMA07-851</name>
</gene>
<dbReference type="InterPro" id="IPR029068">
    <property type="entry name" value="Glyas_Bleomycin-R_OHBP_Dase"/>
</dbReference>
<dbReference type="AlphaFoldDB" id="A0A3B0XKU8"/>
<evidence type="ECO:0000259" key="1">
    <source>
        <dbReference type="PROSITE" id="PS51819"/>
    </source>
</evidence>